<dbReference type="AlphaFoldDB" id="A0ABD3E219"/>
<comment type="caution">
    <text evidence="1">The sequence shown here is derived from an EMBL/GenBank/DDBJ whole genome shotgun (WGS) entry which is preliminary data.</text>
</comment>
<name>A0ABD3E219_9LAMI</name>
<reference evidence="2" key="1">
    <citation type="journal article" date="2024" name="IScience">
        <title>Strigolactones Initiate the Formation of Haustorium-like Structures in Castilleja.</title>
        <authorList>
            <person name="Buerger M."/>
            <person name="Peterson D."/>
            <person name="Chory J."/>
        </authorList>
    </citation>
    <scope>NUCLEOTIDE SEQUENCE [LARGE SCALE GENOMIC DNA]</scope>
</reference>
<evidence type="ECO:0000313" key="2">
    <source>
        <dbReference type="Proteomes" id="UP001632038"/>
    </source>
</evidence>
<gene>
    <name evidence="1" type="ORF">CASFOL_008109</name>
</gene>
<proteinExistence type="predicted"/>
<keyword evidence="2" id="KW-1185">Reference proteome</keyword>
<accession>A0ABD3E219</accession>
<sequence length="69" mass="8035">MLTISNRVSFVVTSNDICDLFLLPNGGLEVVRTEVKKDVPNRLLVEWEEKYEFKRTVSLTDMKKILCIF</sequence>
<organism evidence="1 2">
    <name type="scientific">Castilleja foliolosa</name>
    <dbReference type="NCBI Taxonomy" id="1961234"/>
    <lineage>
        <taxon>Eukaryota</taxon>
        <taxon>Viridiplantae</taxon>
        <taxon>Streptophyta</taxon>
        <taxon>Embryophyta</taxon>
        <taxon>Tracheophyta</taxon>
        <taxon>Spermatophyta</taxon>
        <taxon>Magnoliopsida</taxon>
        <taxon>eudicotyledons</taxon>
        <taxon>Gunneridae</taxon>
        <taxon>Pentapetalae</taxon>
        <taxon>asterids</taxon>
        <taxon>lamiids</taxon>
        <taxon>Lamiales</taxon>
        <taxon>Orobanchaceae</taxon>
        <taxon>Pedicularideae</taxon>
        <taxon>Castillejinae</taxon>
        <taxon>Castilleja</taxon>
    </lineage>
</organism>
<protein>
    <submittedName>
        <fullName evidence="1">Uncharacterized protein</fullName>
    </submittedName>
</protein>
<dbReference type="EMBL" id="JAVIJP010000009">
    <property type="protein sequence ID" value="KAL3647141.1"/>
    <property type="molecule type" value="Genomic_DNA"/>
</dbReference>
<evidence type="ECO:0000313" key="1">
    <source>
        <dbReference type="EMBL" id="KAL3647141.1"/>
    </source>
</evidence>
<dbReference type="Proteomes" id="UP001632038">
    <property type="component" value="Unassembled WGS sequence"/>
</dbReference>